<dbReference type="SUPFAM" id="SSF88946">
    <property type="entry name" value="Sigma2 domain of RNA polymerase sigma factors"/>
    <property type="match status" value="1"/>
</dbReference>
<protein>
    <submittedName>
        <fullName evidence="8">RNA polymerase sigma-70 factor (ECF subfamily)</fullName>
    </submittedName>
</protein>
<dbReference type="InterPro" id="IPR014284">
    <property type="entry name" value="RNA_pol_sigma-70_dom"/>
</dbReference>
<feature type="compositionally biased region" description="Basic and acidic residues" evidence="5">
    <location>
        <begin position="85"/>
        <end position="107"/>
    </location>
</feature>
<dbReference type="GO" id="GO:0006352">
    <property type="term" value="P:DNA-templated transcription initiation"/>
    <property type="evidence" value="ECO:0007669"/>
    <property type="project" value="InterPro"/>
</dbReference>
<keyword evidence="9" id="KW-1185">Reference proteome</keyword>
<evidence type="ECO:0000256" key="2">
    <source>
        <dbReference type="ARBA" id="ARBA00023015"/>
    </source>
</evidence>
<dbReference type="Proteomes" id="UP000583454">
    <property type="component" value="Unassembled WGS sequence"/>
</dbReference>
<evidence type="ECO:0000256" key="1">
    <source>
        <dbReference type="ARBA" id="ARBA00010641"/>
    </source>
</evidence>
<evidence type="ECO:0000256" key="4">
    <source>
        <dbReference type="ARBA" id="ARBA00023163"/>
    </source>
</evidence>
<dbReference type="PANTHER" id="PTHR43133:SF25">
    <property type="entry name" value="RNA POLYMERASE SIGMA FACTOR RFAY-RELATED"/>
    <property type="match status" value="1"/>
</dbReference>
<comment type="similarity">
    <text evidence="1">Belongs to the sigma-70 factor family. ECF subfamily.</text>
</comment>
<comment type="caution">
    <text evidence="8">The sequence shown here is derived from an EMBL/GenBank/DDBJ whole genome shotgun (WGS) entry which is preliminary data.</text>
</comment>
<dbReference type="InterPro" id="IPR013325">
    <property type="entry name" value="RNA_pol_sigma_r2"/>
</dbReference>
<evidence type="ECO:0000313" key="8">
    <source>
        <dbReference type="EMBL" id="MBB5756188.1"/>
    </source>
</evidence>
<feature type="region of interest" description="Disordered" evidence="5">
    <location>
        <begin position="78"/>
        <end position="107"/>
    </location>
</feature>
<dbReference type="Gene3D" id="1.10.1740.10">
    <property type="match status" value="1"/>
</dbReference>
<keyword evidence="4" id="KW-0804">Transcription</keyword>
<proteinExistence type="inferred from homology"/>
<dbReference type="Pfam" id="PF08281">
    <property type="entry name" value="Sigma70_r4_2"/>
    <property type="match status" value="1"/>
</dbReference>
<organism evidence="8 9">
    <name type="scientific">Methylorubrum rhodinum</name>
    <dbReference type="NCBI Taxonomy" id="29428"/>
    <lineage>
        <taxon>Bacteria</taxon>
        <taxon>Pseudomonadati</taxon>
        <taxon>Pseudomonadota</taxon>
        <taxon>Alphaproteobacteria</taxon>
        <taxon>Hyphomicrobiales</taxon>
        <taxon>Methylobacteriaceae</taxon>
        <taxon>Methylorubrum</taxon>
    </lineage>
</organism>
<dbReference type="RefSeq" id="WP_183565437.1">
    <property type="nucleotide sequence ID" value="NZ_JACHOP010000002.1"/>
</dbReference>
<dbReference type="SUPFAM" id="SSF88659">
    <property type="entry name" value="Sigma3 and sigma4 domains of RNA polymerase sigma factors"/>
    <property type="match status" value="1"/>
</dbReference>
<dbReference type="NCBIfam" id="TIGR02937">
    <property type="entry name" value="sigma70-ECF"/>
    <property type="match status" value="1"/>
</dbReference>
<dbReference type="InterPro" id="IPR013324">
    <property type="entry name" value="RNA_pol_sigma_r3/r4-like"/>
</dbReference>
<dbReference type="GO" id="GO:0016987">
    <property type="term" value="F:sigma factor activity"/>
    <property type="evidence" value="ECO:0007669"/>
    <property type="project" value="UniProtKB-KW"/>
</dbReference>
<accession>A0A840ZG80</accession>
<dbReference type="EMBL" id="JACHOP010000002">
    <property type="protein sequence ID" value="MBB5756188.1"/>
    <property type="molecule type" value="Genomic_DNA"/>
</dbReference>
<dbReference type="PANTHER" id="PTHR43133">
    <property type="entry name" value="RNA POLYMERASE ECF-TYPE SIGMA FACTO"/>
    <property type="match status" value="1"/>
</dbReference>
<feature type="domain" description="RNA polymerase sigma factor 70 region 4 type 2" evidence="7">
    <location>
        <begin position="111"/>
        <end position="162"/>
    </location>
</feature>
<feature type="domain" description="RNA polymerase sigma-70 region 2" evidence="6">
    <location>
        <begin position="21"/>
        <end position="79"/>
    </location>
</feature>
<reference evidence="8 9" key="1">
    <citation type="submission" date="2020-08" db="EMBL/GenBank/DDBJ databases">
        <title>Genomic Encyclopedia of Type Strains, Phase IV (KMG-IV): sequencing the most valuable type-strain genomes for metagenomic binning, comparative biology and taxonomic classification.</title>
        <authorList>
            <person name="Goeker M."/>
        </authorList>
    </citation>
    <scope>NUCLEOTIDE SEQUENCE [LARGE SCALE GENOMIC DNA]</scope>
    <source>
        <strain evidence="8 9">DSM 2163</strain>
    </source>
</reference>
<evidence type="ECO:0000259" key="7">
    <source>
        <dbReference type="Pfam" id="PF08281"/>
    </source>
</evidence>
<dbReference type="Gene3D" id="1.10.10.10">
    <property type="entry name" value="Winged helix-like DNA-binding domain superfamily/Winged helix DNA-binding domain"/>
    <property type="match status" value="1"/>
</dbReference>
<evidence type="ECO:0000256" key="3">
    <source>
        <dbReference type="ARBA" id="ARBA00023082"/>
    </source>
</evidence>
<evidence type="ECO:0000313" key="9">
    <source>
        <dbReference type="Proteomes" id="UP000583454"/>
    </source>
</evidence>
<sequence length="173" mass="19211">MLPAGTPADPDLRECLLGAIPALRAFAHALTDDGARGDDLVQDALLRAWSGADGAGDRDATAWLFTILRARFYAERRQRPRVGPRKREGLRPDPPERRRESVRPDRSETVRFREALRRLPDAQREALILVGGQRFTYGEAAAICGVAVGTLKSRVARARARLAAELERRPPRP</sequence>
<name>A0A840ZG80_9HYPH</name>
<dbReference type="GO" id="GO:0003677">
    <property type="term" value="F:DNA binding"/>
    <property type="evidence" value="ECO:0007669"/>
    <property type="project" value="InterPro"/>
</dbReference>
<keyword evidence="3" id="KW-0731">Sigma factor</keyword>
<dbReference type="InterPro" id="IPR013249">
    <property type="entry name" value="RNA_pol_sigma70_r4_t2"/>
</dbReference>
<dbReference type="InterPro" id="IPR007627">
    <property type="entry name" value="RNA_pol_sigma70_r2"/>
</dbReference>
<dbReference type="InterPro" id="IPR039425">
    <property type="entry name" value="RNA_pol_sigma-70-like"/>
</dbReference>
<dbReference type="AlphaFoldDB" id="A0A840ZG80"/>
<evidence type="ECO:0000256" key="5">
    <source>
        <dbReference type="SAM" id="MobiDB-lite"/>
    </source>
</evidence>
<dbReference type="InterPro" id="IPR036388">
    <property type="entry name" value="WH-like_DNA-bd_sf"/>
</dbReference>
<keyword evidence="2" id="KW-0805">Transcription regulation</keyword>
<evidence type="ECO:0000259" key="6">
    <source>
        <dbReference type="Pfam" id="PF04542"/>
    </source>
</evidence>
<gene>
    <name evidence="8" type="ORF">HNR00_000884</name>
</gene>
<dbReference type="Pfam" id="PF04542">
    <property type="entry name" value="Sigma70_r2"/>
    <property type="match status" value="1"/>
</dbReference>